<proteinExistence type="predicted"/>
<dbReference type="STRING" id="39966.A0A369JYM3"/>
<organism evidence="2 3">
    <name type="scientific">Hypsizygus marmoreus</name>
    <name type="common">White beech mushroom</name>
    <name type="synonym">Agaricus marmoreus</name>
    <dbReference type="NCBI Taxonomy" id="39966"/>
    <lineage>
        <taxon>Eukaryota</taxon>
        <taxon>Fungi</taxon>
        <taxon>Dikarya</taxon>
        <taxon>Basidiomycota</taxon>
        <taxon>Agaricomycotina</taxon>
        <taxon>Agaricomycetes</taxon>
        <taxon>Agaricomycetidae</taxon>
        <taxon>Agaricales</taxon>
        <taxon>Tricholomatineae</taxon>
        <taxon>Lyophyllaceae</taxon>
        <taxon>Hypsizygus</taxon>
    </lineage>
</organism>
<dbReference type="GO" id="GO:0004674">
    <property type="term" value="F:protein serine/threonine kinase activity"/>
    <property type="evidence" value="ECO:0007669"/>
    <property type="project" value="TreeGrafter"/>
</dbReference>
<dbReference type="PROSITE" id="PS50011">
    <property type="entry name" value="PROTEIN_KINASE_DOM"/>
    <property type="match status" value="1"/>
</dbReference>
<dbReference type="Gene3D" id="1.10.510.10">
    <property type="entry name" value="Transferase(Phosphotransferase) domain 1"/>
    <property type="match status" value="1"/>
</dbReference>
<dbReference type="InParanoid" id="A0A369JYM3"/>
<dbReference type="AlphaFoldDB" id="A0A369JYM3"/>
<dbReference type="Proteomes" id="UP000076154">
    <property type="component" value="Unassembled WGS sequence"/>
</dbReference>
<dbReference type="EMBL" id="LUEZ02000041">
    <property type="protein sequence ID" value="RDB25455.1"/>
    <property type="molecule type" value="Genomic_DNA"/>
</dbReference>
<dbReference type="PANTHER" id="PTHR44167">
    <property type="entry name" value="OVARIAN-SPECIFIC SERINE/THREONINE-PROTEIN KINASE LOK-RELATED"/>
    <property type="match status" value="1"/>
</dbReference>
<dbReference type="GO" id="GO:0005634">
    <property type="term" value="C:nucleus"/>
    <property type="evidence" value="ECO:0007669"/>
    <property type="project" value="TreeGrafter"/>
</dbReference>
<dbReference type="OrthoDB" id="5987198at2759"/>
<reference evidence="2" key="1">
    <citation type="submission" date="2018-04" db="EMBL/GenBank/DDBJ databases">
        <title>Whole genome sequencing of Hypsizygus marmoreus.</title>
        <authorList>
            <person name="Choi I.-G."/>
            <person name="Min B."/>
            <person name="Kim J.-G."/>
            <person name="Kim S."/>
            <person name="Oh Y.-L."/>
            <person name="Kong W.-S."/>
            <person name="Park H."/>
            <person name="Jeong J."/>
            <person name="Song E.-S."/>
        </authorList>
    </citation>
    <scope>NUCLEOTIDE SEQUENCE [LARGE SCALE GENOMIC DNA]</scope>
    <source>
        <strain evidence="2">51987-8</strain>
    </source>
</reference>
<dbReference type="Pfam" id="PF00069">
    <property type="entry name" value="Pkinase"/>
    <property type="match status" value="1"/>
</dbReference>
<dbReference type="SMART" id="SM00220">
    <property type="entry name" value="S_TKc"/>
    <property type="match status" value="1"/>
</dbReference>
<dbReference type="PANTHER" id="PTHR44167:SF30">
    <property type="entry name" value="PHOSPHORYLASE KINASE"/>
    <property type="match status" value="1"/>
</dbReference>
<dbReference type="GO" id="GO:0044773">
    <property type="term" value="P:mitotic DNA damage checkpoint signaling"/>
    <property type="evidence" value="ECO:0007669"/>
    <property type="project" value="TreeGrafter"/>
</dbReference>
<accession>A0A369JYM3</accession>
<name>A0A369JYM3_HYPMA</name>
<dbReference type="SUPFAM" id="SSF56112">
    <property type="entry name" value="Protein kinase-like (PK-like)"/>
    <property type="match status" value="1"/>
</dbReference>
<dbReference type="InterPro" id="IPR000719">
    <property type="entry name" value="Prot_kinase_dom"/>
</dbReference>
<sequence length="380" mass="44158">MSDPETPPQPRRKQQQNVMQEGRLYDGELFWRDHQHWLETHGYTLRKRYHPGWVASWLTSPTEDFWFDCEDSMNINANNIMDATRRDGSHVALKHINVSLHPDEAAIGQLFCSEPLASDPANHCIPILDVLRVPDDDTVILIMPLLYDNEIPPFETIGEVVEFFRQIFEGLQFMHKHHVAHRDCKYDNIMGDVASLYKTQPHPWRPWKAYDFSGNPKQRSSRTRTPIKYYLVDFGLSRLYEPEDAPHLEPPGWGGYSRLVPEFQNSDEPCDPFPVDVYFLGNAIRENFLDGDEDITAKKGFEFMRELVSDMVKDDPKQRPSMDEVVSRFAVVVERLSNWKLRSRVAAKDERPLRGVVRSIVHWTKQAGFMARRIPAIPKA</sequence>
<gene>
    <name evidence="2" type="ORF">Hypma_007493</name>
</gene>
<dbReference type="GO" id="GO:0005524">
    <property type="term" value="F:ATP binding"/>
    <property type="evidence" value="ECO:0007669"/>
    <property type="project" value="InterPro"/>
</dbReference>
<keyword evidence="3" id="KW-1185">Reference proteome</keyword>
<feature type="domain" description="Protein kinase" evidence="1">
    <location>
        <begin position="1"/>
        <end position="332"/>
    </location>
</feature>
<evidence type="ECO:0000313" key="2">
    <source>
        <dbReference type="EMBL" id="RDB25455.1"/>
    </source>
</evidence>
<evidence type="ECO:0000259" key="1">
    <source>
        <dbReference type="PROSITE" id="PS50011"/>
    </source>
</evidence>
<protein>
    <recommendedName>
        <fullName evidence="1">Protein kinase domain-containing protein</fullName>
    </recommendedName>
</protein>
<comment type="caution">
    <text evidence="2">The sequence shown here is derived from an EMBL/GenBank/DDBJ whole genome shotgun (WGS) entry which is preliminary data.</text>
</comment>
<evidence type="ECO:0000313" key="3">
    <source>
        <dbReference type="Proteomes" id="UP000076154"/>
    </source>
</evidence>
<dbReference type="InterPro" id="IPR011009">
    <property type="entry name" value="Kinase-like_dom_sf"/>
</dbReference>